<proteinExistence type="predicted"/>
<reference evidence="1 2" key="1">
    <citation type="submission" date="2016-10" db="EMBL/GenBank/DDBJ databases">
        <title>Genome sequence of the basidiomycete white-rot fungus Trametes pubescens.</title>
        <authorList>
            <person name="Makela M.R."/>
            <person name="Granchi Z."/>
            <person name="Peng M."/>
            <person name="De Vries R.P."/>
            <person name="Grigoriev I."/>
            <person name="Riley R."/>
            <person name="Hilden K."/>
        </authorList>
    </citation>
    <scope>NUCLEOTIDE SEQUENCE [LARGE SCALE GENOMIC DNA]</scope>
    <source>
        <strain evidence="1 2">FBCC735</strain>
    </source>
</reference>
<organism evidence="1 2">
    <name type="scientific">Trametes pubescens</name>
    <name type="common">White-rot fungus</name>
    <dbReference type="NCBI Taxonomy" id="154538"/>
    <lineage>
        <taxon>Eukaryota</taxon>
        <taxon>Fungi</taxon>
        <taxon>Dikarya</taxon>
        <taxon>Basidiomycota</taxon>
        <taxon>Agaricomycotina</taxon>
        <taxon>Agaricomycetes</taxon>
        <taxon>Polyporales</taxon>
        <taxon>Polyporaceae</taxon>
        <taxon>Trametes</taxon>
    </lineage>
</organism>
<dbReference type="InterPro" id="IPR042099">
    <property type="entry name" value="ANL_N_sf"/>
</dbReference>
<gene>
    <name evidence="1" type="ORF">TRAPUB_4189</name>
</gene>
<dbReference type="STRING" id="154538.A0A1M2VBX3"/>
<dbReference type="Proteomes" id="UP000184267">
    <property type="component" value="Unassembled WGS sequence"/>
</dbReference>
<dbReference type="OrthoDB" id="429813at2759"/>
<evidence type="ECO:0000313" key="2">
    <source>
        <dbReference type="Proteomes" id="UP000184267"/>
    </source>
</evidence>
<dbReference type="Gene3D" id="3.40.50.12780">
    <property type="entry name" value="N-terminal domain of ligase-like"/>
    <property type="match status" value="1"/>
</dbReference>
<sequence>MSSFILTGELEEDDLPPLRSQVWAFLDLPSNVQIIAELLSESGGKALIVDLAYASKVDDATPPLPVPHFTALDDAHIAQAISTIADEGTRHVEATFSPDAPVGSDDTAALFHSSGTTGGRPKIIPNTYKMLNAVISRKLPAAGLSGSSADGEQTVLNTLGSLINIATFHVPSGVDECPPAEFCGADGYCHTKDLFERVDDGWVYRGRTGDWIKVVSGFCDTKNMEDIVRKACPELVHDVVVVGSGRALPCLIVESAVDGLADDKRSGVAEEIVKRTAELNKSLYAHERIQDPSRVLVVEKGTLPRTRTIIPDLPRFI</sequence>
<dbReference type="AlphaFoldDB" id="A0A1M2VBX3"/>
<evidence type="ECO:0008006" key="3">
    <source>
        <dbReference type="Google" id="ProtNLM"/>
    </source>
</evidence>
<protein>
    <recommendedName>
        <fullName evidence="3">AMP-dependent synthetase/ligase domain-containing protein</fullName>
    </recommendedName>
</protein>
<evidence type="ECO:0000313" key="1">
    <source>
        <dbReference type="EMBL" id="OJT05033.1"/>
    </source>
</evidence>
<comment type="caution">
    <text evidence="1">The sequence shown here is derived from an EMBL/GenBank/DDBJ whole genome shotgun (WGS) entry which is preliminary data.</text>
</comment>
<dbReference type="SUPFAM" id="SSF56801">
    <property type="entry name" value="Acetyl-CoA synthetase-like"/>
    <property type="match status" value="2"/>
</dbReference>
<dbReference type="Pfam" id="PF23562">
    <property type="entry name" value="AMP-binding_C_3"/>
    <property type="match status" value="1"/>
</dbReference>
<keyword evidence="2" id="KW-1185">Reference proteome</keyword>
<name>A0A1M2VBX3_TRAPU</name>
<dbReference type="EMBL" id="MNAD01001495">
    <property type="protein sequence ID" value="OJT05033.1"/>
    <property type="molecule type" value="Genomic_DNA"/>
</dbReference>
<accession>A0A1M2VBX3</accession>